<dbReference type="PANTHER" id="PTHR11806:SF2">
    <property type="entry name" value="METHYLENETETRAHYDROFOLATE--TRNA-(URACIL-5-)-METHYLTRANSFERASE TRMFO"/>
    <property type="match status" value="1"/>
</dbReference>
<comment type="cofactor">
    <cofactor evidence="1 10">
        <name>FAD</name>
        <dbReference type="ChEBI" id="CHEBI:57692"/>
    </cofactor>
</comment>
<keyword evidence="7 10" id="KW-0274">FAD</keyword>
<dbReference type="PANTHER" id="PTHR11806">
    <property type="entry name" value="GLUCOSE INHIBITED DIVISION PROTEIN A"/>
    <property type="match status" value="1"/>
</dbReference>
<keyword evidence="6 10" id="KW-0819">tRNA processing</keyword>
<dbReference type="InterPro" id="IPR002218">
    <property type="entry name" value="MnmG-rel"/>
</dbReference>
<evidence type="ECO:0000256" key="10">
    <source>
        <dbReference type="HAMAP-Rule" id="MF_01037"/>
    </source>
</evidence>
<evidence type="ECO:0000256" key="7">
    <source>
        <dbReference type="ARBA" id="ARBA00022827"/>
    </source>
</evidence>
<comment type="function">
    <text evidence="10">Catalyzes the folate-dependent formation of 5-methyl-uridine at position 54 (M-5-U54) in all tRNAs.</text>
</comment>
<comment type="subcellular location">
    <subcellularLocation>
        <location evidence="10">Cytoplasm</location>
    </subcellularLocation>
</comment>
<evidence type="ECO:0000256" key="1">
    <source>
        <dbReference type="ARBA" id="ARBA00001974"/>
    </source>
</evidence>
<keyword evidence="5 10" id="KW-0808">Transferase</keyword>
<dbReference type="InterPro" id="IPR040131">
    <property type="entry name" value="MnmG_N"/>
</dbReference>
<protein>
    <recommendedName>
        <fullName evidence="10">Methylenetetrahydrofolate--tRNA-(uracil-5-)-methyltransferase TrmFO</fullName>
        <ecNumber evidence="10">2.1.1.74</ecNumber>
    </recommendedName>
    <alternativeName>
        <fullName evidence="10">Folate-dependent tRNA (uracil-5-)-methyltransferase</fullName>
    </alternativeName>
    <alternativeName>
        <fullName evidence="10">Folate-dependent tRNA(M-5-U54)-methyltransferase</fullName>
    </alternativeName>
</protein>
<evidence type="ECO:0000256" key="9">
    <source>
        <dbReference type="ARBA" id="ARBA00023027"/>
    </source>
</evidence>
<evidence type="ECO:0000256" key="5">
    <source>
        <dbReference type="ARBA" id="ARBA00022679"/>
    </source>
</evidence>
<keyword evidence="13" id="KW-1185">Reference proteome</keyword>
<reference evidence="12" key="1">
    <citation type="submission" date="2020-08" db="EMBL/GenBank/DDBJ databases">
        <title>Genome public.</title>
        <authorList>
            <person name="Liu C."/>
            <person name="Sun Q."/>
        </authorList>
    </citation>
    <scope>NUCLEOTIDE SEQUENCE</scope>
    <source>
        <strain evidence="12">NSJ-50</strain>
    </source>
</reference>
<keyword evidence="2 10" id="KW-0963">Cytoplasm</keyword>
<gene>
    <name evidence="10 12" type="primary">trmFO</name>
    <name evidence="12" type="ORF">H8706_00555</name>
</gene>
<evidence type="ECO:0000313" key="13">
    <source>
        <dbReference type="Proteomes" id="UP000647416"/>
    </source>
</evidence>
<dbReference type="Gene3D" id="3.50.50.60">
    <property type="entry name" value="FAD/NAD(P)-binding domain"/>
    <property type="match status" value="2"/>
</dbReference>
<dbReference type="GO" id="GO:0030488">
    <property type="term" value="P:tRNA methylation"/>
    <property type="evidence" value="ECO:0007669"/>
    <property type="project" value="TreeGrafter"/>
</dbReference>
<comment type="similarity">
    <text evidence="10">Belongs to the MnmG family. TrmFO subfamily.</text>
</comment>
<dbReference type="EC" id="2.1.1.74" evidence="10"/>
<evidence type="ECO:0000256" key="3">
    <source>
        <dbReference type="ARBA" id="ARBA00022603"/>
    </source>
</evidence>
<keyword evidence="4 10" id="KW-0285">Flavoprotein</keyword>
<feature type="binding site" evidence="10">
    <location>
        <begin position="7"/>
        <end position="12"/>
    </location>
    <ligand>
        <name>FAD</name>
        <dbReference type="ChEBI" id="CHEBI:57692"/>
    </ligand>
</feature>
<dbReference type="NCBIfam" id="TIGR00137">
    <property type="entry name" value="gid_trmFO"/>
    <property type="match status" value="1"/>
</dbReference>
<feature type="domain" description="MnmG N-terminal" evidence="11">
    <location>
        <begin position="3"/>
        <end position="366"/>
    </location>
</feature>
<comment type="catalytic activity">
    <reaction evidence="10">
        <text>uridine(54) in tRNA + (6R)-5,10-methylene-5,6,7,8-tetrahydrofolate + NADPH + H(+) = 5-methyluridine(54) in tRNA + (6S)-5,6,7,8-tetrahydrofolate + NADP(+)</text>
        <dbReference type="Rhea" id="RHEA:62372"/>
        <dbReference type="Rhea" id="RHEA-COMP:10167"/>
        <dbReference type="Rhea" id="RHEA-COMP:10193"/>
        <dbReference type="ChEBI" id="CHEBI:15378"/>
        <dbReference type="ChEBI" id="CHEBI:15636"/>
        <dbReference type="ChEBI" id="CHEBI:57453"/>
        <dbReference type="ChEBI" id="CHEBI:57783"/>
        <dbReference type="ChEBI" id="CHEBI:58349"/>
        <dbReference type="ChEBI" id="CHEBI:65315"/>
        <dbReference type="ChEBI" id="CHEBI:74447"/>
        <dbReference type="EC" id="2.1.1.74"/>
    </reaction>
</comment>
<keyword evidence="8 10" id="KW-0521">NADP</keyword>
<dbReference type="AlphaFoldDB" id="A0A926ILU2"/>
<dbReference type="HAMAP" id="MF_01037">
    <property type="entry name" value="TrmFO"/>
    <property type="match status" value="1"/>
</dbReference>
<evidence type="ECO:0000256" key="2">
    <source>
        <dbReference type="ARBA" id="ARBA00022490"/>
    </source>
</evidence>
<keyword evidence="9 10" id="KW-0520">NAD</keyword>
<dbReference type="GO" id="GO:0047151">
    <property type="term" value="F:tRNA (uracil(54)-C5)-methyltransferase activity, 5,10-methylenetetrahydrofolate-dependent"/>
    <property type="evidence" value="ECO:0007669"/>
    <property type="project" value="UniProtKB-UniRule"/>
</dbReference>
<organism evidence="12 13">
    <name type="scientific">Qingrenia yutianensis</name>
    <dbReference type="NCBI Taxonomy" id="2763676"/>
    <lineage>
        <taxon>Bacteria</taxon>
        <taxon>Bacillati</taxon>
        <taxon>Bacillota</taxon>
        <taxon>Clostridia</taxon>
        <taxon>Eubacteriales</taxon>
        <taxon>Oscillospiraceae</taxon>
        <taxon>Qingrenia</taxon>
    </lineage>
</organism>
<dbReference type="Pfam" id="PF01134">
    <property type="entry name" value="GIDA"/>
    <property type="match status" value="1"/>
</dbReference>
<evidence type="ECO:0000313" key="12">
    <source>
        <dbReference type="EMBL" id="MBC8595362.1"/>
    </source>
</evidence>
<evidence type="ECO:0000256" key="4">
    <source>
        <dbReference type="ARBA" id="ARBA00022630"/>
    </source>
</evidence>
<comment type="caution">
    <text evidence="12">The sequence shown here is derived from an EMBL/GenBank/DDBJ whole genome shotgun (WGS) entry which is preliminary data.</text>
</comment>
<dbReference type="InterPro" id="IPR036188">
    <property type="entry name" value="FAD/NAD-bd_sf"/>
</dbReference>
<dbReference type="GO" id="GO:0050660">
    <property type="term" value="F:flavin adenine dinucleotide binding"/>
    <property type="evidence" value="ECO:0007669"/>
    <property type="project" value="UniProtKB-UniRule"/>
</dbReference>
<dbReference type="RefSeq" id="WP_262431077.1">
    <property type="nucleotide sequence ID" value="NZ_JACRTE010000001.1"/>
</dbReference>
<keyword evidence="3 10" id="KW-0489">Methyltransferase</keyword>
<dbReference type="SUPFAM" id="SSF51905">
    <property type="entry name" value="FAD/NAD(P)-binding domain"/>
    <property type="match status" value="1"/>
</dbReference>
<dbReference type="InterPro" id="IPR004417">
    <property type="entry name" value="TrmFO"/>
</dbReference>
<accession>A0A926ILU2</accession>
<dbReference type="NCBIfam" id="NF003739">
    <property type="entry name" value="PRK05335.1"/>
    <property type="match status" value="1"/>
</dbReference>
<evidence type="ECO:0000256" key="6">
    <source>
        <dbReference type="ARBA" id="ARBA00022694"/>
    </source>
</evidence>
<comment type="catalytic activity">
    <reaction evidence="10">
        <text>uridine(54) in tRNA + (6R)-5,10-methylene-5,6,7,8-tetrahydrofolate + NADH + H(+) = 5-methyluridine(54) in tRNA + (6S)-5,6,7,8-tetrahydrofolate + NAD(+)</text>
        <dbReference type="Rhea" id="RHEA:16873"/>
        <dbReference type="Rhea" id="RHEA-COMP:10167"/>
        <dbReference type="Rhea" id="RHEA-COMP:10193"/>
        <dbReference type="ChEBI" id="CHEBI:15378"/>
        <dbReference type="ChEBI" id="CHEBI:15636"/>
        <dbReference type="ChEBI" id="CHEBI:57453"/>
        <dbReference type="ChEBI" id="CHEBI:57540"/>
        <dbReference type="ChEBI" id="CHEBI:57945"/>
        <dbReference type="ChEBI" id="CHEBI:65315"/>
        <dbReference type="ChEBI" id="CHEBI:74447"/>
        <dbReference type="EC" id="2.1.1.74"/>
    </reaction>
</comment>
<dbReference type="EMBL" id="JACRTE010000001">
    <property type="protein sequence ID" value="MBC8595362.1"/>
    <property type="molecule type" value="Genomic_DNA"/>
</dbReference>
<sequence length="438" mass="48384">MTVNVIGAGLAGCEAAYVLAQNNIKVNLYEMKPKKFSPAHKSENFAELVCSNSLRAGNIENAVGLLKEEMRRLGSLIMECADKTRVPAGGALAVDRDGFSRLVTEKIKSSPNITVMNEEITDFDTGDYTIVASGPLTSGALYENIQKFFGGEYLHFYDAAAPIVSYESIDMTKAYKAARYGKGDADYINCPMTKDEYFKFYTELINAECAEVHGFENGSVFEGCMPVEQMAKRGEMTLLFGPLKPVGLENPKNGTLPYAVVQLRQDNTGATMYNIVGFQTHLKFGEQKRVFSLIPGLENAEFLRYGVMHRNTYINSPKLLNKYYQAQKCGKIFFAGQLTGVEGYVESAASGLNAGLNMLMLLNGKEMLDFTRETAIGALANYISNRGIVDFQPMNVNFGIMDPLGERIRKKREKNEKIAARSLALTDVFAKKISEALL</sequence>
<proteinExistence type="inferred from homology"/>
<name>A0A926ILU2_9FIRM</name>
<evidence type="ECO:0000256" key="8">
    <source>
        <dbReference type="ARBA" id="ARBA00022857"/>
    </source>
</evidence>
<dbReference type="GO" id="GO:0002098">
    <property type="term" value="P:tRNA wobble uridine modification"/>
    <property type="evidence" value="ECO:0007669"/>
    <property type="project" value="TreeGrafter"/>
</dbReference>
<dbReference type="Proteomes" id="UP000647416">
    <property type="component" value="Unassembled WGS sequence"/>
</dbReference>
<dbReference type="GO" id="GO:0005829">
    <property type="term" value="C:cytosol"/>
    <property type="evidence" value="ECO:0007669"/>
    <property type="project" value="TreeGrafter"/>
</dbReference>
<evidence type="ECO:0000259" key="11">
    <source>
        <dbReference type="Pfam" id="PF01134"/>
    </source>
</evidence>